<dbReference type="KEGG" id="nnv:QNH39_10645"/>
<keyword evidence="2 3" id="KW-0732">Signal</keyword>
<dbReference type="GO" id="GO:0016810">
    <property type="term" value="F:hydrolase activity, acting on carbon-nitrogen (but not peptide) bonds"/>
    <property type="evidence" value="ECO:0007669"/>
    <property type="project" value="InterPro"/>
</dbReference>
<evidence type="ECO:0000256" key="2">
    <source>
        <dbReference type="ARBA" id="ARBA00022729"/>
    </source>
</evidence>
<gene>
    <name evidence="5" type="ORF">QNH39_10645</name>
</gene>
<dbReference type="Pfam" id="PF01522">
    <property type="entry name" value="Polysacc_deac_1"/>
    <property type="match status" value="1"/>
</dbReference>
<organism evidence="5 6">
    <name type="scientific">Neobacillus novalis</name>
    <dbReference type="NCBI Taxonomy" id="220687"/>
    <lineage>
        <taxon>Bacteria</taxon>
        <taxon>Bacillati</taxon>
        <taxon>Bacillota</taxon>
        <taxon>Bacilli</taxon>
        <taxon>Bacillales</taxon>
        <taxon>Bacillaceae</taxon>
        <taxon>Neobacillus</taxon>
    </lineage>
</organism>
<protein>
    <submittedName>
        <fullName evidence="5">Polysaccharide deacetylase family protein</fullName>
        <ecNumber evidence="5">3.-.-.-</ecNumber>
    </submittedName>
</protein>
<name>A0AA95SIV0_9BACI</name>
<evidence type="ECO:0000256" key="3">
    <source>
        <dbReference type="SAM" id="SignalP"/>
    </source>
</evidence>
<accession>A0AA95SIV0</accession>
<dbReference type="EC" id="3.-.-.-" evidence="5"/>
<dbReference type="Proteomes" id="UP001178288">
    <property type="component" value="Chromosome"/>
</dbReference>
<keyword evidence="5" id="KW-0378">Hydrolase</keyword>
<dbReference type="AlphaFoldDB" id="A0AA95SIV0"/>
<dbReference type="GO" id="GO:0005576">
    <property type="term" value="C:extracellular region"/>
    <property type="evidence" value="ECO:0007669"/>
    <property type="project" value="UniProtKB-SubCell"/>
</dbReference>
<evidence type="ECO:0000313" key="6">
    <source>
        <dbReference type="Proteomes" id="UP001178288"/>
    </source>
</evidence>
<dbReference type="InterPro" id="IPR051398">
    <property type="entry name" value="Polysacch_Deacetylase"/>
</dbReference>
<dbReference type="PANTHER" id="PTHR34216">
    <property type="match status" value="1"/>
</dbReference>
<feature type="signal peptide" evidence="3">
    <location>
        <begin position="1"/>
        <end position="23"/>
    </location>
</feature>
<evidence type="ECO:0000259" key="4">
    <source>
        <dbReference type="PROSITE" id="PS51677"/>
    </source>
</evidence>
<dbReference type="InterPro" id="IPR011330">
    <property type="entry name" value="Glyco_hydro/deAcase_b/a-brl"/>
</dbReference>
<dbReference type="GO" id="GO:0005975">
    <property type="term" value="P:carbohydrate metabolic process"/>
    <property type="evidence" value="ECO:0007669"/>
    <property type="project" value="InterPro"/>
</dbReference>
<dbReference type="SUPFAM" id="SSF88713">
    <property type="entry name" value="Glycoside hydrolase/deacetylase"/>
    <property type="match status" value="1"/>
</dbReference>
<sequence>MQKLLYFALIFTLLLSGCSLKEANANSHKEDMPAANSKMTMKMSKVSPMIKKIPVFEPHAMIAISSITFDSTRAVLSTVERKSDVSEINYHIWRIADGKEGIKMFTSTQKENDFSFLFDIKEFSGARGEYQVEAYEVNEDGTQVLLAKSSLTFQQHVPILMYHAIDEYNGVGLKDLFVTPANFEAQMSYLKDKGYTLLTFERWDEVNKVNKPILVTFDDGMKNNLNAFRILQELKDDQFQPAATEYVIAGWIDSGPYRLSTEDIKEMMNSGIFSIQSHTMSHADLPEITNYEQELNASKEKIEQITGKPVFAIAYPYGHFNDQVVEETKKYYKFATTTKPGQFIEKGQSDEFLQMRRVRISNSTTINQFAALVEPR</sequence>
<dbReference type="Gene3D" id="3.20.20.370">
    <property type="entry name" value="Glycoside hydrolase/deacetylase"/>
    <property type="match status" value="1"/>
</dbReference>
<feature type="chain" id="PRO_5041683998" evidence="3">
    <location>
        <begin position="24"/>
        <end position="376"/>
    </location>
</feature>
<keyword evidence="6" id="KW-1185">Reference proteome</keyword>
<dbReference type="PROSITE" id="PS51257">
    <property type="entry name" value="PROKAR_LIPOPROTEIN"/>
    <property type="match status" value="1"/>
</dbReference>
<feature type="domain" description="NodB homology" evidence="4">
    <location>
        <begin position="211"/>
        <end position="376"/>
    </location>
</feature>
<dbReference type="PROSITE" id="PS51677">
    <property type="entry name" value="NODB"/>
    <property type="match status" value="1"/>
</dbReference>
<dbReference type="PANTHER" id="PTHR34216:SF3">
    <property type="entry name" value="POLY-BETA-1,6-N-ACETYL-D-GLUCOSAMINE N-DEACETYLASE"/>
    <property type="match status" value="1"/>
</dbReference>
<evidence type="ECO:0000256" key="1">
    <source>
        <dbReference type="ARBA" id="ARBA00004613"/>
    </source>
</evidence>
<reference evidence="5" key="1">
    <citation type="submission" date="2023-05" db="EMBL/GenBank/DDBJ databases">
        <title>Comparative genomics of Bacillaceae isolates and their secondary metabolite potential.</title>
        <authorList>
            <person name="Song L."/>
            <person name="Nielsen L.J."/>
            <person name="Mohite O."/>
            <person name="Xu X."/>
            <person name="Weber T."/>
            <person name="Kovacs A.T."/>
        </authorList>
    </citation>
    <scope>NUCLEOTIDE SEQUENCE</scope>
    <source>
        <strain evidence="5">XLM17</strain>
    </source>
</reference>
<dbReference type="EMBL" id="CP126114">
    <property type="protein sequence ID" value="WHY88256.1"/>
    <property type="molecule type" value="Genomic_DNA"/>
</dbReference>
<dbReference type="Gene3D" id="2.60.40.3760">
    <property type="match status" value="1"/>
</dbReference>
<evidence type="ECO:0000313" key="5">
    <source>
        <dbReference type="EMBL" id="WHY88256.1"/>
    </source>
</evidence>
<proteinExistence type="predicted"/>
<comment type="subcellular location">
    <subcellularLocation>
        <location evidence="1">Secreted</location>
    </subcellularLocation>
</comment>
<dbReference type="RefSeq" id="WP_066085763.1">
    <property type="nucleotide sequence ID" value="NZ_CP126114.1"/>
</dbReference>
<dbReference type="CDD" id="cd10918">
    <property type="entry name" value="CE4_NodB_like_5s_6s"/>
    <property type="match status" value="1"/>
</dbReference>
<dbReference type="InterPro" id="IPR002509">
    <property type="entry name" value="NODB_dom"/>
</dbReference>